<dbReference type="Proteomes" id="UP001064632">
    <property type="component" value="Chromosome"/>
</dbReference>
<name>A0ABY6BK95_9GAMM</name>
<reference evidence="1" key="1">
    <citation type="submission" date="2022-09" db="EMBL/GenBank/DDBJ databases">
        <title>Tahibacter sp. nov., isolated from a fresh water.</title>
        <authorList>
            <person name="Baek J.H."/>
            <person name="Lee J.K."/>
            <person name="Kim J.M."/>
            <person name="Jeon C.O."/>
        </authorList>
    </citation>
    <scope>NUCLEOTIDE SEQUENCE</scope>
    <source>
        <strain evidence="1">W38</strain>
    </source>
</reference>
<gene>
    <name evidence="1" type="ORF">N4264_11345</name>
</gene>
<sequence length="303" mass="32068">MIPVTRLGELRLEEAPYPGRPAHLSAASGLVRVGNFHYVVADDENHIGVFPLSDGFSGELLRVFPGELPDAAKERKPVKPDLEALLHLPMLGALLAVPSGSKPHRRRGVMLALEESGAIASPPCAIDFTGLYAGLDVQFPKLNIEGAVILGDRLVLLHRGNKKNSRNACIHFDLSAALSSLTSTSAPTRIDPVAIHWFDLGTIGDIPLCFTDAAALPDGGFLFTAVAENTKDNYEDGSCAGAGIGCISGDGELRWLRALDPCHKVEGISAEVNGNSVRVLLVTDADDPATPAVALSADVKLTW</sequence>
<proteinExistence type="predicted"/>
<dbReference type="EMBL" id="CP104694">
    <property type="protein sequence ID" value="UXI70194.1"/>
    <property type="molecule type" value="Genomic_DNA"/>
</dbReference>
<accession>A0ABY6BK95</accession>
<protein>
    <recommendedName>
        <fullName evidence="3">DUF3616 domain-containing protein</fullName>
    </recommendedName>
</protein>
<evidence type="ECO:0008006" key="3">
    <source>
        <dbReference type="Google" id="ProtNLM"/>
    </source>
</evidence>
<evidence type="ECO:0000313" key="2">
    <source>
        <dbReference type="Proteomes" id="UP001064632"/>
    </source>
</evidence>
<dbReference type="Pfam" id="PF22000">
    <property type="entry name" value="DUF6929"/>
    <property type="match status" value="1"/>
</dbReference>
<organism evidence="1 2">
    <name type="scientific">Tahibacter amnicola</name>
    <dbReference type="NCBI Taxonomy" id="2976241"/>
    <lineage>
        <taxon>Bacteria</taxon>
        <taxon>Pseudomonadati</taxon>
        <taxon>Pseudomonadota</taxon>
        <taxon>Gammaproteobacteria</taxon>
        <taxon>Lysobacterales</taxon>
        <taxon>Rhodanobacteraceae</taxon>
        <taxon>Tahibacter</taxon>
    </lineage>
</organism>
<dbReference type="RefSeq" id="WP_261697145.1">
    <property type="nucleotide sequence ID" value="NZ_CP104694.1"/>
</dbReference>
<evidence type="ECO:0000313" key="1">
    <source>
        <dbReference type="EMBL" id="UXI70194.1"/>
    </source>
</evidence>
<dbReference type="InterPro" id="IPR053851">
    <property type="entry name" value="DUF6929"/>
</dbReference>
<keyword evidence="2" id="KW-1185">Reference proteome</keyword>